<proteinExistence type="predicted"/>
<sequence>MSRAVLVFLVGFVAIASAHPPFFGRGMVGFLDWGPPPPPPCGLPPFIDKLPADAQKKLQEIWKDYKQGEKCYTQHGETRELLDSLPKEVRKAIFRHPPLPPPLMKEPKDVQDQFRAIFEDRSIPFEEKPKKMHELAQKVLKGDALKQFNEFHNKMEEHRKNMDELARKLSPEAKQAYDKITELHKQKHQIIMGLSESARDELFDLWKERRDSFPRPR</sequence>
<keyword evidence="4" id="KW-1185">Reference proteome</keyword>
<dbReference type="EMBL" id="JARK01001342">
    <property type="protein sequence ID" value="EYC29210.1"/>
    <property type="molecule type" value="Genomic_DNA"/>
</dbReference>
<evidence type="ECO:0000313" key="4">
    <source>
        <dbReference type="Proteomes" id="UP000024635"/>
    </source>
</evidence>
<dbReference type="OrthoDB" id="5802492at2759"/>
<accession>A0A016VP65</accession>
<evidence type="ECO:0000259" key="2">
    <source>
        <dbReference type="Pfam" id="PF02520"/>
    </source>
</evidence>
<name>A0A016VP65_9BILA</name>
<keyword evidence="1" id="KW-0732">Signal</keyword>
<dbReference type="AlphaFoldDB" id="A0A016VP65"/>
<dbReference type="STRING" id="53326.A0A016VP65"/>
<feature type="signal peptide" evidence="1">
    <location>
        <begin position="1"/>
        <end position="18"/>
    </location>
</feature>
<dbReference type="Pfam" id="PF02520">
    <property type="entry name" value="ANIS5_cation-bd"/>
    <property type="match status" value="1"/>
</dbReference>
<dbReference type="Proteomes" id="UP000024635">
    <property type="component" value="Unassembled WGS sequence"/>
</dbReference>
<organism evidence="3 4">
    <name type="scientific">Ancylostoma ceylanicum</name>
    <dbReference type="NCBI Taxonomy" id="53326"/>
    <lineage>
        <taxon>Eukaryota</taxon>
        <taxon>Metazoa</taxon>
        <taxon>Ecdysozoa</taxon>
        <taxon>Nematoda</taxon>
        <taxon>Chromadorea</taxon>
        <taxon>Rhabditida</taxon>
        <taxon>Rhabditina</taxon>
        <taxon>Rhabditomorpha</taxon>
        <taxon>Strongyloidea</taxon>
        <taxon>Ancylostomatidae</taxon>
        <taxon>Ancylostomatinae</taxon>
        <taxon>Ancylostoma</taxon>
    </lineage>
</organism>
<gene>
    <name evidence="3" type="primary">Acey_s0006.g2841</name>
    <name evidence="3" type="ORF">Y032_0006g2841</name>
</gene>
<feature type="chain" id="PRO_5001490367" description="SXP/RAL-2 family protein Ani s 5-like cation-binding domain-containing protein" evidence="1">
    <location>
        <begin position="19"/>
        <end position="217"/>
    </location>
</feature>
<comment type="caution">
    <text evidence="3">The sequence shown here is derived from an EMBL/GenBank/DDBJ whole genome shotgun (WGS) entry which is preliminary data.</text>
</comment>
<dbReference type="PANTHER" id="PTHR21593:SF23">
    <property type="entry name" value="ONCHOCERCA RELATED ANTIGEN FAMILY"/>
    <property type="match status" value="1"/>
</dbReference>
<dbReference type="InterPro" id="IPR052823">
    <property type="entry name" value="SXP/RAL-2_related"/>
</dbReference>
<feature type="domain" description="SXP/RAL-2 family protein Ani s 5-like cation-binding" evidence="2">
    <location>
        <begin position="110"/>
        <end position="201"/>
    </location>
</feature>
<evidence type="ECO:0000256" key="1">
    <source>
        <dbReference type="SAM" id="SignalP"/>
    </source>
</evidence>
<dbReference type="InterPro" id="IPR003677">
    <property type="entry name" value="ANIS5_cation-bd"/>
</dbReference>
<protein>
    <recommendedName>
        <fullName evidence="2">SXP/RAL-2 family protein Ani s 5-like cation-binding domain-containing protein</fullName>
    </recommendedName>
</protein>
<reference evidence="4" key="1">
    <citation type="journal article" date="2015" name="Nat. Genet.">
        <title>The genome and transcriptome of the zoonotic hookworm Ancylostoma ceylanicum identify infection-specific gene families.</title>
        <authorList>
            <person name="Schwarz E.M."/>
            <person name="Hu Y."/>
            <person name="Antoshechkin I."/>
            <person name="Miller M.M."/>
            <person name="Sternberg P.W."/>
            <person name="Aroian R.V."/>
        </authorList>
    </citation>
    <scope>NUCLEOTIDE SEQUENCE</scope>
    <source>
        <strain evidence="4">HY135</strain>
    </source>
</reference>
<evidence type="ECO:0000313" key="3">
    <source>
        <dbReference type="EMBL" id="EYC29210.1"/>
    </source>
</evidence>
<dbReference type="PANTHER" id="PTHR21593">
    <property type="entry name" value="PRION-LIKE- Q/N-RICH -DOMAIN-BEARING PROTEIN PROTEIN"/>
    <property type="match status" value="1"/>
</dbReference>